<keyword evidence="5 8" id="KW-0812">Transmembrane</keyword>
<feature type="transmembrane region" description="Helical" evidence="8">
    <location>
        <begin position="173"/>
        <end position="194"/>
    </location>
</feature>
<evidence type="ECO:0000256" key="2">
    <source>
        <dbReference type="ARBA" id="ARBA00009142"/>
    </source>
</evidence>
<comment type="subcellular location">
    <subcellularLocation>
        <location evidence="1 8">Cell membrane</location>
        <topology evidence="1 8">Multi-pass membrane protein</topology>
    </subcellularLocation>
</comment>
<feature type="transmembrane region" description="Helical" evidence="8">
    <location>
        <begin position="227"/>
        <end position="245"/>
    </location>
</feature>
<keyword evidence="3" id="KW-0813">Transport</keyword>
<feature type="transmembrane region" description="Helical" evidence="8">
    <location>
        <begin position="73"/>
        <end position="93"/>
    </location>
</feature>
<evidence type="ECO:0000256" key="6">
    <source>
        <dbReference type="ARBA" id="ARBA00022989"/>
    </source>
</evidence>
<dbReference type="Pfam" id="PF01925">
    <property type="entry name" value="TauE"/>
    <property type="match status" value="1"/>
</dbReference>
<dbReference type="InterPro" id="IPR002781">
    <property type="entry name" value="TM_pro_TauE-like"/>
</dbReference>
<comment type="similarity">
    <text evidence="2 8">Belongs to the 4-toluene sulfonate uptake permease (TSUP) (TC 2.A.102) family.</text>
</comment>
<evidence type="ECO:0000256" key="5">
    <source>
        <dbReference type="ARBA" id="ARBA00022692"/>
    </source>
</evidence>
<feature type="transmembrane region" description="Helical" evidence="8">
    <location>
        <begin position="99"/>
        <end position="117"/>
    </location>
</feature>
<evidence type="ECO:0000256" key="4">
    <source>
        <dbReference type="ARBA" id="ARBA00022475"/>
    </source>
</evidence>
<keyword evidence="10" id="KW-1185">Reference proteome</keyword>
<dbReference type="PANTHER" id="PTHR30269">
    <property type="entry name" value="TRANSMEMBRANE PROTEIN YFCA"/>
    <property type="match status" value="1"/>
</dbReference>
<keyword evidence="4 8" id="KW-1003">Cell membrane</keyword>
<feature type="transmembrane region" description="Helical" evidence="8">
    <location>
        <begin position="34"/>
        <end position="61"/>
    </location>
</feature>
<sequence>MTELSGIAWAALALAAVAVGVSKAALPGANTLAIALFAAVLPAKESTGALLILLIVGDAFALWMHRRHARVRALVPLIPAVLVGLVLGSAFLAFASDAWTRRVIGIILLLVVGVTLWRRRGADPATAGGGLVAATTYGTLGGFTTMVANAAGPVMSMYFLAARFPMREFLGTAAWFFAGINLAKIPFSVGLGIIVPETLLMDLLLVPGVVAGAFLGRSLLSRLDQRTFERIVIALTVAGALYLVIA</sequence>
<proteinExistence type="inferred from homology"/>
<feature type="transmembrane region" description="Helical" evidence="8">
    <location>
        <begin position="200"/>
        <end position="220"/>
    </location>
</feature>
<keyword evidence="7 8" id="KW-0472">Membrane</keyword>
<reference evidence="9" key="2">
    <citation type="submission" date="2020-09" db="EMBL/GenBank/DDBJ databases">
        <authorList>
            <person name="Sun Q."/>
            <person name="Zhou Y."/>
        </authorList>
    </citation>
    <scope>NUCLEOTIDE SEQUENCE</scope>
    <source>
        <strain evidence="9">CGMCC 1.15794</strain>
    </source>
</reference>
<dbReference type="RefSeq" id="WP_188754964.1">
    <property type="nucleotide sequence ID" value="NZ_BMJY01000002.1"/>
</dbReference>
<evidence type="ECO:0000313" key="10">
    <source>
        <dbReference type="Proteomes" id="UP000657592"/>
    </source>
</evidence>
<evidence type="ECO:0000256" key="3">
    <source>
        <dbReference type="ARBA" id="ARBA00022448"/>
    </source>
</evidence>
<dbReference type="EMBL" id="BMJY01000002">
    <property type="protein sequence ID" value="GGH37897.1"/>
    <property type="molecule type" value="Genomic_DNA"/>
</dbReference>
<dbReference type="InterPro" id="IPR052017">
    <property type="entry name" value="TSUP"/>
</dbReference>
<name>A0A917IDP7_9MICO</name>
<organism evidence="9 10">
    <name type="scientific">Microbacterium album</name>
    <dbReference type="NCBI Taxonomy" id="2053191"/>
    <lineage>
        <taxon>Bacteria</taxon>
        <taxon>Bacillati</taxon>
        <taxon>Actinomycetota</taxon>
        <taxon>Actinomycetes</taxon>
        <taxon>Micrococcales</taxon>
        <taxon>Microbacteriaceae</taxon>
        <taxon>Microbacterium</taxon>
    </lineage>
</organism>
<dbReference type="Proteomes" id="UP000657592">
    <property type="component" value="Unassembled WGS sequence"/>
</dbReference>
<dbReference type="AlphaFoldDB" id="A0A917IDP7"/>
<evidence type="ECO:0000256" key="7">
    <source>
        <dbReference type="ARBA" id="ARBA00023136"/>
    </source>
</evidence>
<comment type="caution">
    <text evidence="9">The sequence shown here is derived from an EMBL/GenBank/DDBJ whole genome shotgun (WGS) entry which is preliminary data.</text>
</comment>
<evidence type="ECO:0000313" key="9">
    <source>
        <dbReference type="EMBL" id="GGH37897.1"/>
    </source>
</evidence>
<dbReference type="PANTHER" id="PTHR30269:SF23">
    <property type="entry name" value="MEMBRANE TRANSPORTER PROTEIN YDHB-RELATED"/>
    <property type="match status" value="1"/>
</dbReference>
<keyword evidence="6 8" id="KW-1133">Transmembrane helix</keyword>
<evidence type="ECO:0000256" key="8">
    <source>
        <dbReference type="RuleBase" id="RU363041"/>
    </source>
</evidence>
<evidence type="ECO:0000256" key="1">
    <source>
        <dbReference type="ARBA" id="ARBA00004651"/>
    </source>
</evidence>
<accession>A0A917IDP7</accession>
<protein>
    <recommendedName>
        <fullName evidence="8">Probable membrane transporter protein</fullName>
    </recommendedName>
</protein>
<reference evidence="9" key="1">
    <citation type="journal article" date="2014" name="Int. J. Syst. Evol. Microbiol.">
        <title>Complete genome sequence of Corynebacterium casei LMG S-19264T (=DSM 44701T), isolated from a smear-ripened cheese.</title>
        <authorList>
            <consortium name="US DOE Joint Genome Institute (JGI-PGF)"/>
            <person name="Walter F."/>
            <person name="Albersmeier A."/>
            <person name="Kalinowski J."/>
            <person name="Ruckert C."/>
        </authorList>
    </citation>
    <scope>NUCLEOTIDE SEQUENCE</scope>
    <source>
        <strain evidence="9">CGMCC 1.15794</strain>
    </source>
</reference>
<dbReference type="GO" id="GO:0005886">
    <property type="term" value="C:plasma membrane"/>
    <property type="evidence" value="ECO:0007669"/>
    <property type="project" value="UniProtKB-SubCell"/>
</dbReference>
<gene>
    <name evidence="9" type="ORF">GCM10010921_08130</name>
</gene>